<protein>
    <submittedName>
        <fullName evidence="9">TRAP transporter large permease</fullName>
    </submittedName>
</protein>
<dbReference type="GO" id="GO:0005886">
    <property type="term" value="C:plasma membrane"/>
    <property type="evidence" value="ECO:0007669"/>
    <property type="project" value="UniProtKB-SubCell"/>
</dbReference>
<comment type="caution">
    <text evidence="9">The sequence shown here is derived from an EMBL/GenBank/DDBJ whole genome shotgun (WGS) entry which is preliminary data.</text>
</comment>
<feature type="transmembrane region" description="Helical" evidence="7">
    <location>
        <begin position="277"/>
        <end position="296"/>
    </location>
</feature>
<feature type="transmembrane region" description="Helical" evidence="7">
    <location>
        <begin position="91"/>
        <end position="116"/>
    </location>
</feature>
<feature type="transmembrane region" description="Helical" evidence="7">
    <location>
        <begin position="6"/>
        <end position="35"/>
    </location>
</feature>
<dbReference type="GO" id="GO:0022857">
    <property type="term" value="F:transmembrane transporter activity"/>
    <property type="evidence" value="ECO:0007669"/>
    <property type="project" value="TreeGrafter"/>
</dbReference>
<feature type="transmembrane region" description="Helical" evidence="7">
    <location>
        <begin position="356"/>
        <end position="380"/>
    </location>
</feature>
<dbReference type="InterPro" id="IPR010656">
    <property type="entry name" value="DctM"/>
</dbReference>
<feature type="transmembrane region" description="Helical" evidence="7">
    <location>
        <begin position="400"/>
        <end position="421"/>
    </location>
</feature>
<evidence type="ECO:0000256" key="6">
    <source>
        <dbReference type="ARBA" id="ARBA00023136"/>
    </source>
</evidence>
<evidence type="ECO:0000256" key="4">
    <source>
        <dbReference type="ARBA" id="ARBA00022692"/>
    </source>
</evidence>
<keyword evidence="2" id="KW-1003">Cell membrane</keyword>
<feature type="transmembrane region" description="Helical" evidence="7">
    <location>
        <begin position="242"/>
        <end position="257"/>
    </location>
</feature>
<feature type="transmembrane region" description="Helical" evidence="7">
    <location>
        <begin position="218"/>
        <end position="236"/>
    </location>
</feature>
<dbReference type="PANTHER" id="PTHR33362">
    <property type="entry name" value="SIALIC ACID TRAP TRANSPORTER PERMEASE PROTEIN SIAT-RELATED"/>
    <property type="match status" value="1"/>
</dbReference>
<keyword evidence="10" id="KW-1185">Reference proteome</keyword>
<name>A0A927CX22_9BACI</name>
<evidence type="ECO:0000313" key="9">
    <source>
        <dbReference type="EMBL" id="MBD3108327.1"/>
    </source>
</evidence>
<evidence type="ECO:0000256" key="3">
    <source>
        <dbReference type="ARBA" id="ARBA00022519"/>
    </source>
</evidence>
<evidence type="ECO:0000256" key="5">
    <source>
        <dbReference type="ARBA" id="ARBA00022989"/>
    </source>
</evidence>
<gene>
    <name evidence="9" type="ORF">IEO70_08105</name>
</gene>
<accession>A0A927CX22</accession>
<evidence type="ECO:0000256" key="2">
    <source>
        <dbReference type="ARBA" id="ARBA00022475"/>
    </source>
</evidence>
<keyword evidence="5 7" id="KW-1133">Transmembrane helix</keyword>
<dbReference type="PANTHER" id="PTHR33362:SF5">
    <property type="entry name" value="C4-DICARBOXYLATE TRAP TRANSPORTER LARGE PERMEASE PROTEIN DCTM"/>
    <property type="match status" value="1"/>
</dbReference>
<keyword evidence="4 7" id="KW-0812">Transmembrane</keyword>
<evidence type="ECO:0000256" key="7">
    <source>
        <dbReference type="SAM" id="Phobius"/>
    </source>
</evidence>
<evidence type="ECO:0000259" key="8">
    <source>
        <dbReference type="Pfam" id="PF06808"/>
    </source>
</evidence>
<keyword evidence="6 7" id="KW-0472">Membrane</keyword>
<dbReference type="RefSeq" id="WP_190997870.1">
    <property type="nucleotide sequence ID" value="NZ_JACXSI010000016.1"/>
</dbReference>
<feature type="transmembrane region" description="Helical" evidence="7">
    <location>
        <begin position="55"/>
        <end position="71"/>
    </location>
</feature>
<feature type="domain" description="TRAP C4-dicarboxylate transport system permease DctM subunit" evidence="8">
    <location>
        <begin position="7"/>
        <end position="417"/>
    </location>
</feature>
<evidence type="ECO:0000313" key="10">
    <source>
        <dbReference type="Proteomes" id="UP000602076"/>
    </source>
</evidence>
<dbReference type="InterPro" id="IPR004681">
    <property type="entry name" value="TRAP_DctM"/>
</dbReference>
<dbReference type="EMBL" id="JACXSI010000016">
    <property type="protein sequence ID" value="MBD3108327.1"/>
    <property type="molecule type" value="Genomic_DNA"/>
</dbReference>
<feature type="transmembrane region" description="Helical" evidence="7">
    <location>
        <begin position="137"/>
        <end position="161"/>
    </location>
</feature>
<dbReference type="NCBIfam" id="TIGR00786">
    <property type="entry name" value="dctM"/>
    <property type="match status" value="1"/>
</dbReference>
<comment type="subcellular location">
    <subcellularLocation>
        <location evidence="1">Cell inner membrane</location>
        <topology evidence="1">Multi-pass membrane protein</topology>
    </subcellularLocation>
</comment>
<sequence length="425" mass="46334">MSVFVFIILLFLLLFIGVPIGFVLLIVGSLGLWYLNGIDAVLSLLASTPYRSVNSFTYSAIPLFILMAHFISKSKIADDLFNSLRNWIGHYPGGIGVATVFSSAGFGTMTGSSYAATTIMSRICIPQLMKVKYSDSFSAGLVATTTGTLAVLIPPSIPLVIYGIQTDTSIGKLLIAGIIPGIVIVILLSIYVVWVALKNKSTLEKVSWSERFSSLKSVWPIMILIFLVIFIIYAGIGTSTEAAAFGSFGALIIGLAMKRLKFKDIMESLIETVKQTAMIFFIVMGAYIFSYFITITRLGNKLVSIIETTGLSGFSIILLIILLYLILGMFLDMLSSMLLTLPLVLPVIMQIGYDPIWFGVIVVLILEIGLVTPPVGMNLFITSSNSGVPVQKVLVGSFPFIFILLFATLLFIIFPEIILYLPSKM</sequence>
<feature type="transmembrane region" description="Helical" evidence="7">
    <location>
        <begin position="173"/>
        <end position="197"/>
    </location>
</feature>
<dbReference type="Proteomes" id="UP000602076">
    <property type="component" value="Unassembled WGS sequence"/>
</dbReference>
<dbReference type="AlphaFoldDB" id="A0A927CX22"/>
<dbReference type="Pfam" id="PF06808">
    <property type="entry name" value="DctM"/>
    <property type="match status" value="1"/>
</dbReference>
<dbReference type="PIRSF" id="PIRSF006066">
    <property type="entry name" value="HI0050"/>
    <property type="match status" value="1"/>
</dbReference>
<organism evidence="9 10">
    <name type="scientific">Peribacillus faecalis</name>
    <dbReference type="NCBI Taxonomy" id="2772559"/>
    <lineage>
        <taxon>Bacteria</taxon>
        <taxon>Bacillati</taxon>
        <taxon>Bacillota</taxon>
        <taxon>Bacilli</taxon>
        <taxon>Bacillales</taxon>
        <taxon>Bacillaceae</taxon>
        <taxon>Peribacillus</taxon>
    </lineage>
</organism>
<keyword evidence="3" id="KW-0997">Cell inner membrane</keyword>
<reference evidence="9" key="1">
    <citation type="submission" date="2020-09" db="EMBL/GenBank/DDBJ databases">
        <title>Bacillus faecalis sp. nov., a moderately halophilic bacterium isolated from cow faeces.</title>
        <authorList>
            <person name="Jiang L."/>
            <person name="Lee J."/>
        </authorList>
    </citation>
    <scope>NUCLEOTIDE SEQUENCE</scope>
    <source>
        <strain evidence="9">AGMB 02131</strain>
    </source>
</reference>
<evidence type="ECO:0000256" key="1">
    <source>
        <dbReference type="ARBA" id="ARBA00004429"/>
    </source>
</evidence>
<proteinExistence type="predicted"/>
<feature type="transmembrane region" description="Helical" evidence="7">
    <location>
        <begin position="316"/>
        <end position="344"/>
    </location>
</feature>